<dbReference type="Gene3D" id="2.30.40.10">
    <property type="entry name" value="Urease, subunit C, domain 1"/>
    <property type="match status" value="1"/>
</dbReference>
<proteinExistence type="predicted"/>
<dbReference type="SUPFAM" id="SSF51338">
    <property type="entry name" value="Composite domain of metallo-dependent hydrolases"/>
    <property type="match status" value="2"/>
</dbReference>
<dbReference type="RefSeq" id="XP_040669183.1">
    <property type="nucleotide sequence ID" value="XM_040808281.1"/>
</dbReference>
<keyword evidence="7" id="KW-1185">Reference proteome</keyword>
<evidence type="ECO:0000313" key="7">
    <source>
        <dbReference type="Proteomes" id="UP000184073"/>
    </source>
</evidence>
<dbReference type="InterPro" id="IPR032466">
    <property type="entry name" value="Metal_Hydrolase"/>
</dbReference>
<dbReference type="GO" id="GO:0046872">
    <property type="term" value="F:metal ion binding"/>
    <property type="evidence" value="ECO:0007669"/>
    <property type="project" value="UniProtKB-KW"/>
</dbReference>
<dbReference type="VEuPathDB" id="FungiDB:ASPVEDRAFT_151929"/>
<keyword evidence="4" id="KW-0862">Zinc</keyword>
<dbReference type="InterPro" id="IPR051607">
    <property type="entry name" value="Metallo-dep_hydrolases"/>
</dbReference>
<dbReference type="Pfam" id="PF01979">
    <property type="entry name" value="Amidohydro_1"/>
    <property type="match status" value="1"/>
</dbReference>
<dbReference type="GO" id="GO:0005829">
    <property type="term" value="C:cytosol"/>
    <property type="evidence" value="ECO:0007669"/>
    <property type="project" value="TreeGrafter"/>
</dbReference>
<name>A0A1L9PPI9_ASPVE</name>
<evidence type="ECO:0000313" key="6">
    <source>
        <dbReference type="EMBL" id="OJJ03421.1"/>
    </source>
</evidence>
<dbReference type="GeneID" id="63723792"/>
<evidence type="ECO:0000256" key="4">
    <source>
        <dbReference type="ARBA" id="ARBA00022833"/>
    </source>
</evidence>
<organism evidence="6 7">
    <name type="scientific">Aspergillus versicolor CBS 583.65</name>
    <dbReference type="NCBI Taxonomy" id="1036611"/>
    <lineage>
        <taxon>Eukaryota</taxon>
        <taxon>Fungi</taxon>
        <taxon>Dikarya</taxon>
        <taxon>Ascomycota</taxon>
        <taxon>Pezizomycotina</taxon>
        <taxon>Eurotiomycetes</taxon>
        <taxon>Eurotiomycetidae</taxon>
        <taxon>Eurotiales</taxon>
        <taxon>Aspergillaceae</taxon>
        <taxon>Aspergillus</taxon>
        <taxon>Aspergillus subgen. Nidulantes</taxon>
    </lineage>
</organism>
<protein>
    <recommendedName>
        <fullName evidence="5">Amidohydrolase-related domain-containing protein</fullName>
    </recommendedName>
</protein>
<dbReference type="EMBL" id="KV878130">
    <property type="protein sequence ID" value="OJJ03421.1"/>
    <property type="molecule type" value="Genomic_DNA"/>
</dbReference>
<dbReference type="AlphaFoldDB" id="A0A1L9PPI9"/>
<dbReference type="SUPFAM" id="SSF51556">
    <property type="entry name" value="Metallo-dependent hydrolases"/>
    <property type="match status" value="1"/>
</dbReference>
<dbReference type="Gene3D" id="3.20.20.140">
    <property type="entry name" value="Metal-dependent hydrolases"/>
    <property type="match status" value="1"/>
</dbReference>
<dbReference type="GO" id="GO:0019239">
    <property type="term" value="F:deaminase activity"/>
    <property type="evidence" value="ECO:0007669"/>
    <property type="project" value="TreeGrafter"/>
</dbReference>
<evidence type="ECO:0000256" key="1">
    <source>
        <dbReference type="ARBA" id="ARBA00001947"/>
    </source>
</evidence>
<dbReference type="InterPro" id="IPR011059">
    <property type="entry name" value="Metal-dep_hydrolase_composite"/>
</dbReference>
<dbReference type="PANTHER" id="PTHR11271">
    <property type="entry name" value="GUANINE DEAMINASE"/>
    <property type="match status" value="1"/>
</dbReference>
<keyword evidence="3" id="KW-0378">Hydrolase</keyword>
<dbReference type="PANTHER" id="PTHR11271:SF37">
    <property type="entry name" value="FAMILY PROTEIN, PUTATIVE (AFU_ORTHOLOGUE AFUA_4G00460)-RELATED"/>
    <property type="match status" value="1"/>
</dbReference>
<evidence type="ECO:0000256" key="2">
    <source>
        <dbReference type="ARBA" id="ARBA00022723"/>
    </source>
</evidence>
<dbReference type="OrthoDB" id="194468at2759"/>
<gene>
    <name evidence="6" type="ORF">ASPVEDRAFT_151929</name>
</gene>
<dbReference type="Proteomes" id="UP000184073">
    <property type="component" value="Unassembled WGS sequence"/>
</dbReference>
<keyword evidence="2" id="KW-0479">Metal-binding</keyword>
<dbReference type="InterPro" id="IPR006680">
    <property type="entry name" value="Amidohydro-rel"/>
</dbReference>
<evidence type="ECO:0000259" key="5">
    <source>
        <dbReference type="Pfam" id="PF01979"/>
    </source>
</evidence>
<feature type="domain" description="Amidohydrolase-related" evidence="5">
    <location>
        <begin position="78"/>
        <end position="433"/>
    </location>
</feature>
<comment type="cofactor">
    <cofactor evidence="1">
        <name>Zn(2+)</name>
        <dbReference type="ChEBI" id="CHEBI:29105"/>
    </cofactor>
</comment>
<evidence type="ECO:0000256" key="3">
    <source>
        <dbReference type="ARBA" id="ARBA00022801"/>
    </source>
</evidence>
<sequence>MAIYTGILLLSFVAKIWGLNILFDGGTIIGFDDGTQSLNVFRHTSLLVEGDTISAIFPSGIDYTLPQEIEIVPCTGKILSPGFIDTHRHLWQTAYRTIASNITLASYEATLSPFVSHIVDRFSADDIYYGQMFGIRESLNAGVTTIVDHAHATFTPETAASSLQASIDTGARTYWCFQVHTPLNNFTLDSQGDNIRTLGASIDWRSTPVELGVSFDEFSTVTKQVIDTVRRNMLDLNISLLSTHYLGGHWRALNSPTLLHNFGLLNHTFPVIFAHGTFITPDDYELLREYNHYVAIAAESEMHFGHDYPYAHKIMDRAALAVHAHFTFSADIVTQARIWLQSVRRLLFSKAVTDWKIPRNNAMSVNQAFLLATRNGAQALHRSDIGVLKVGAKADIVVFDGNAINLIGWRDPVAAIVLHSNPGNVEHVLVDGQFRKRDFTLVAPPEVSRNLDDATERFLNSADRLQSQFVADGEAHLEGEYRKAVNYVTLEQVDVLGGDANGY</sequence>
<dbReference type="STRING" id="1036611.A0A1L9PPI9"/>
<reference evidence="7" key="1">
    <citation type="journal article" date="2017" name="Genome Biol.">
        <title>Comparative genomics reveals high biological diversity and specific adaptations in the industrially and medically important fungal genus Aspergillus.</title>
        <authorList>
            <person name="de Vries R.P."/>
            <person name="Riley R."/>
            <person name="Wiebenga A."/>
            <person name="Aguilar-Osorio G."/>
            <person name="Amillis S."/>
            <person name="Uchima C.A."/>
            <person name="Anderluh G."/>
            <person name="Asadollahi M."/>
            <person name="Askin M."/>
            <person name="Barry K."/>
            <person name="Battaglia E."/>
            <person name="Bayram O."/>
            <person name="Benocci T."/>
            <person name="Braus-Stromeyer S.A."/>
            <person name="Caldana C."/>
            <person name="Canovas D."/>
            <person name="Cerqueira G.C."/>
            <person name="Chen F."/>
            <person name="Chen W."/>
            <person name="Choi C."/>
            <person name="Clum A."/>
            <person name="Dos Santos R.A."/>
            <person name="Damasio A.R."/>
            <person name="Diallinas G."/>
            <person name="Emri T."/>
            <person name="Fekete E."/>
            <person name="Flipphi M."/>
            <person name="Freyberg S."/>
            <person name="Gallo A."/>
            <person name="Gournas C."/>
            <person name="Habgood R."/>
            <person name="Hainaut M."/>
            <person name="Harispe M.L."/>
            <person name="Henrissat B."/>
            <person name="Hilden K.S."/>
            <person name="Hope R."/>
            <person name="Hossain A."/>
            <person name="Karabika E."/>
            <person name="Karaffa L."/>
            <person name="Karanyi Z."/>
            <person name="Krasevec N."/>
            <person name="Kuo A."/>
            <person name="Kusch H."/>
            <person name="LaButti K."/>
            <person name="Lagendijk E.L."/>
            <person name="Lapidus A."/>
            <person name="Levasseur A."/>
            <person name="Lindquist E."/>
            <person name="Lipzen A."/>
            <person name="Logrieco A.F."/>
            <person name="MacCabe A."/>
            <person name="Maekelae M.R."/>
            <person name="Malavazi I."/>
            <person name="Melin P."/>
            <person name="Meyer V."/>
            <person name="Mielnichuk N."/>
            <person name="Miskei M."/>
            <person name="Molnar A.P."/>
            <person name="Mule G."/>
            <person name="Ngan C.Y."/>
            <person name="Orejas M."/>
            <person name="Orosz E."/>
            <person name="Ouedraogo J.P."/>
            <person name="Overkamp K.M."/>
            <person name="Park H.-S."/>
            <person name="Perrone G."/>
            <person name="Piumi F."/>
            <person name="Punt P.J."/>
            <person name="Ram A.F."/>
            <person name="Ramon A."/>
            <person name="Rauscher S."/>
            <person name="Record E."/>
            <person name="Riano-Pachon D.M."/>
            <person name="Robert V."/>
            <person name="Roehrig J."/>
            <person name="Ruller R."/>
            <person name="Salamov A."/>
            <person name="Salih N.S."/>
            <person name="Samson R.A."/>
            <person name="Sandor E."/>
            <person name="Sanguinetti M."/>
            <person name="Schuetze T."/>
            <person name="Sepcic K."/>
            <person name="Shelest E."/>
            <person name="Sherlock G."/>
            <person name="Sophianopoulou V."/>
            <person name="Squina F.M."/>
            <person name="Sun H."/>
            <person name="Susca A."/>
            <person name="Todd R.B."/>
            <person name="Tsang A."/>
            <person name="Unkles S.E."/>
            <person name="van de Wiele N."/>
            <person name="van Rossen-Uffink D."/>
            <person name="Oliveira J.V."/>
            <person name="Vesth T.C."/>
            <person name="Visser J."/>
            <person name="Yu J.-H."/>
            <person name="Zhou M."/>
            <person name="Andersen M.R."/>
            <person name="Archer D.B."/>
            <person name="Baker S.E."/>
            <person name="Benoit I."/>
            <person name="Brakhage A.A."/>
            <person name="Braus G.H."/>
            <person name="Fischer R."/>
            <person name="Frisvad J.C."/>
            <person name="Goldman G.H."/>
            <person name="Houbraken J."/>
            <person name="Oakley B."/>
            <person name="Pocsi I."/>
            <person name="Scazzocchio C."/>
            <person name="Seiboth B."/>
            <person name="vanKuyk P.A."/>
            <person name="Wortman J."/>
            <person name="Dyer P.S."/>
            <person name="Grigoriev I.V."/>
        </authorList>
    </citation>
    <scope>NUCLEOTIDE SEQUENCE [LARGE SCALE GENOMIC DNA]</scope>
    <source>
        <strain evidence="7">CBS 583.65</strain>
    </source>
</reference>
<accession>A0A1L9PPI9</accession>